<reference evidence="2 3" key="1">
    <citation type="journal article" date="2013" name="Nat. Genet.">
        <title>The high-quality draft genome of peach (Prunus persica) identifies unique patterns of genetic diversity, domestication and genome evolution.</title>
        <authorList>
            <consortium name="International Peach Genome Initiative"/>
            <person name="Verde I."/>
            <person name="Abbott A.G."/>
            <person name="Scalabrin S."/>
            <person name="Jung S."/>
            <person name="Shu S."/>
            <person name="Marroni F."/>
            <person name="Zhebentyayeva T."/>
            <person name="Dettori M.T."/>
            <person name="Grimwood J."/>
            <person name="Cattonaro F."/>
            <person name="Zuccolo A."/>
            <person name="Rossini L."/>
            <person name="Jenkins J."/>
            <person name="Vendramin E."/>
            <person name="Meisel L.A."/>
            <person name="Decroocq V."/>
            <person name="Sosinski B."/>
            <person name="Prochnik S."/>
            <person name="Mitros T."/>
            <person name="Policriti A."/>
            <person name="Cipriani G."/>
            <person name="Dondini L."/>
            <person name="Ficklin S."/>
            <person name="Goodstein D.M."/>
            <person name="Xuan P."/>
            <person name="Del Fabbro C."/>
            <person name="Aramini V."/>
            <person name="Copetti D."/>
            <person name="Gonzalez S."/>
            <person name="Horner D.S."/>
            <person name="Falchi R."/>
            <person name="Lucas S."/>
            <person name="Mica E."/>
            <person name="Maldonado J."/>
            <person name="Lazzari B."/>
            <person name="Bielenberg D."/>
            <person name="Pirona R."/>
            <person name="Miculan M."/>
            <person name="Barakat A."/>
            <person name="Testolin R."/>
            <person name="Stella A."/>
            <person name="Tartarini S."/>
            <person name="Tonutti P."/>
            <person name="Arus P."/>
            <person name="Orellana A."/>
            <person name="Wells C."/>
            <person name="Main D."/>
            <person name="Vizzotto G."/>
            <person name="Silva H."/>
            <person name="Salamini F."/>
            <person name="Schmutz J."/>
            <person name="Morgante M."/>
            <person name="Rokhsar D.S."/>
        </authorList>
    </citation>
    <scope>NUCLEOTIDE SEQUENCE [LARGE SCALE GENOMIC DNA]</scope>
    <source>
        <strain evidence="3">cv. Nemared</strain>
    </source>
</reference>
<keyword evidence="3" id="KW-1185">Reference proteome</keyword>
<dbReference type="EMBL" id="CM007654">
    <property type="protein sequence ID" value="ONI12480.1"/>
    <property type="molecule type" value="Genomic_DNA"/>
</dbReference>
<accession>A0A251PN30</accession>
<feature type="chain" id="PRO_5012377357" description="Secreted protein" evidence="1">
    <location>
        <begin position="20"/>
        <end position="94"/>
    </location>
</feature>
<name>A0A251PN30_PRUPE</name>
<dbReference type="Gramene" id="ONI12480">
    <property type="protein sequence ID" value="ONI12480"/>
    <property type="gene ID" value="PRUPE_4G167500"/>
</dbReference>
<sequence>MNFVFFVLIFTMHCPGPESVYLCVTNVTSFGIGLDWIGLYYKEKEVSGGNVEPGSAVPKRMSVSDCRESLRNVVGLCHRAAKSRDSHVIIEEKP</sequence>
<proteinExistence type="predicted"/>
<organism evidence="2 3">
    <name type="scientific">Prunus persica</name>
    <name type="common">Peach</name>
    <name type="synonym">Amygdalus persica</name>
    <dbReference type="NCBI Taxonomy" id="3760"/>
    <lineage>
        <taxon>Eukaryota</taxon>
        <taxon>Viridiplantae</taxon>
        <taxon>Streptophyta</taxon>
        <taxon>Embryophyta</taxon>
        <taxon>Tracheophyta</taxon>
        <taxon>Spermatophyta</taxon>
        <taxon>Magnoliopsida</taxon>
        <taxon>eudicotyledons</taxon>
        <taxon>Gunneridae</taxon>
        <taxon>Pentapetalae</taxon>
        <taxon>rosids</taxon>
        <taxon>fabids</taxon>
        <taxon>Rosales</taxon>
        <taxon>Rosaceae</taxon>
        <taxon>Amygdaloideae</taxon>
        <taxon>Amygdaleae</taxon>
        <taxon>Prunus</taxon>
    </lineage>
</organism>
<dbReference type="AlphaFoldDB" id="A0A251PN30"/>
<protein>
    <recommendedName>
        <fullName evidence="4">Secreted protein</fullName>
    </recommendedName>
</protein>
<evidence type="ECO:0000313" key="2">
    <source>
        <dbReference type="EMBL" id="ONI12480.1"/>
    </source>
</evidence>
<gene>
    <name evidence="2" type="ORF">PRUPE_4G167500</name>
</gene>
<evidence type="ECO:0000313" key="3">
    <source>
        <dbReference type="Proteomes" id="UP000006882"/>
    </source>
</evidence>
<evidence type="ECO:0000256" key="1">
    <source>
        <dbReference type="SAM" id="SignalP"/>
    </source>
</evidence>
<dbReference type="Proteomes" id="UP000006882">
    <property type="component" value="Chromosome G4"/>
</dbReference>
<evidence type="ECO:0008006" key="4">
    <source>
        <dbReference type="Google" id="ProtNLM"/>
    </source>
</evidence>
<keyword evidence="1" id="KW-0732">Signal</keyword>
<feature type="signal peptide" evidence="1">
    <location>
        <begin position="1"/>
        <end position="19"/>
    </location>
</feature>